<dbReference type="PANTHER" id="PTHR37316">
    <property type="entry name" value="TEICHOIC ACID GLYCEROL-PHOSPHATE PRIMASE"/>
    <property type="match status" value="1"/>
</dbReference>
<dbReference type="RefSeq" id="WP_115312756.1">
    <property type="nucleotide sequence ID" value="NZ_CP066042.1"/>
</dbReference>
<dbReference type="Gene3D" id="3.40.50.12580">
    <property type="match status" value="1"/>
</dbReference>
<gene>
    <name evidence="7" type="primary">tagF_2</name>
    <name evidence="7" type="ORF">NCTC11807_00693</name>
</gene>
<dbReference type="EMBL" id="UHDZ01000001">
    <property type="protein sequence ID" value="SUM68968.1"/>
    <property type="molecule type" value="Genomic_DNA"/>
</dbReference>
<evidence type="ECO:0000256" key="6">
    <source>
        <dbReference type="ARBA" id="ARBA00023136"/>
    </source>
</evidence>
<keyword evidence="4 7" id="KW-0808">Transferase</keyword>
<dbReference type="SUPFAM" id="SSF53756">
    <property type="entry name" value="UDP-Glycosyltransferase/glycogen phosphorylase"/>
    <property type="match status" value="1"/>
</dbReference>
<evidence type="ECO:0000313" key="7">
    <source>
        <dbReference type="EMBL" id="SUM68968.1"/>
    </source>
</evidence>
<dbReference type="AlphaFoldDB" id="A0A380H0X6"/>
<keyword evidence="3" id="KW-1003">Cell membrane</keyword>
<dbReference type="GO" id="GO:0047355">
    <property type="term" value="F:CDP-glycerol glycerophosphotransferase activity"/>
    <property type="evidence" value="ECO:0007669"/>
    <property type="project" value="UniProtKB-EC"/>
</dbReference>
<evidence type="ECO:0000313" key="8">
    <source>
        <dbReference type="Proteomes" id="UP000255425"/>
    </source>
</evidence>
<dbReference type="GO" id="GO:0019350">
    <property type="term" value="P:teichoic acid biosynthetic process"/>
    <property type="evidence" value="ECO:0007669"/>
    <property type="project" value="UniProtKB-KW"/>
</dbReference>
<dbReference type="GeneID" id="63934888"/>
<dbReference type="Pfam" id="PF04464">
    <property type="entry name" value="Glyphos_transf"/>
    <property type="match status" value="1"/>
</dbReference>
<dbReference type="Gene3D" id="3.40.50.11820">
    <property type="match status" value="1"/>
</dbReference>
<accession>A0A380H0X6</accession>
<dbReference type="InterPro" id="IPR007554">
    <property type="entry name" value="Glycerophosphate_synth"/>
</dbReference>
<dbReference type="EC" id="2.7.8.12" evidence="7"/>
<comment type="similarity">
    <text evidence="2">Belongs to the CDP-glycerol glycerophosphotransferase family.</text>
</comment>
<dbReference type="InterPro" id="IPR051612">
    <property type="entry name" value="Teichoic_Acid_Biosynth"/>
</dbReference>
<proteinExistence type="inferred from homology"/>
<evidence type="ECO:0000256" key="2">
    <source>
        <dbReference type="ARBA" id="ARBA00010488"/>
    </source>
</evidence>
<dbReference type="Proteomes" id="UP000255425">
    <property type="component" value="Unassembled WGS sequence"/>
</dbReference>
<evidence type="ECO:0000256" key="3">
    <source>
        <dbReference type="ARBA" id="ARBA00022475"/>
    </source>
</evidence>
<sequence length="569" mass="66787">MIKQINISNMTKFTEQLERALNEGYTHVVPYSNEIQIHQSMLKSIELPTTSFVVDYTLHHQYLNDCKYFGKDYVNFEDWVKNINLYPNVIYEINAALKLMNKFEVENIFDLALLTLLKGHVAVDGHVALDFKTPLKTSKVFWRSFDRNEVTYRDQFFLNKIAYEHKQRIPFTRVPFNDHDSIRYYDSVLLSTKFKAPRWLSNPVKNYSLRKHKEISYIYEKNESKTENHVVFLGFDYGYRGNSKYLFNYFVKRNATVESYFITNDRTGPHFISPEDEQAKTLIESARVVIIESYLPDNIFPNGKVIQLWHGTPIKRLFLDSKEPHQNLNIYNYRARKYNKWLHQDYLIVDSKAAVNNFESAFPSQKLEVLPVGYPRVNYLTNRENDISLIKRLIKGLNIDPSKPVLLYLPTWKTETSNEDLLPVKEQLLSKYNVIFKGHIESNYDEDSHHVLPENVIIPPKSVETQDLLIISDIVLTDYSSIIFDALTVNKQVCLYTPQHSNYIKERGVYDEIINSLKPVWYTDSDLLTNDLITNNITRIENNYINTQNNSLEDISRLITQLLNSVYIS</sequence>
<dbReference type="PIRSF" id="PIRSF032341">
    <property type="entry name" value="UCP032341_glycerophostrnsf"/>
    <property type="match status" value="1"/>
</dbReference>
<keyword evidence="8" id="KW-1185">Reference proteome</keyword>
<reference evidence="7 8" key="1">
    <citation type="submission" date="2018-06" db="EMBL/GenBank/DDBJ databases">
        <authorList>
            <consortium name="Pathogen Informatics"/>
            <person name="Doyle S."/>
        </authorList>
    </citation>
    <scope>NUCLEOTIDE SEQUENCE [LARGE SCALE GENOMIC DNA]</scope>
    <source>
        <strain evidence="7 8">NCTC11807</strain>
    </source>
</reference>
<dbReference type="PANTHER" id="PTHR37316:SF3">
    <property type="entry name" value="TEICHOIC ACID GLYCEROL-PHOSPHATE TRANSFERASE"/>
    <property type="match status" value="1"/>
</dbReference>
<comment type="subcellular location">
    <subcellularLocation>
        <location evidence="1">Cell membrane</location>
        <topology evidence="1">Peripheral membrane protein</topology>
    </subcellularLocation>
</comment>
<keyword evidence="6" id="KW-0472">Membrane</keyword>
<evidence type="ECO:0000256" key="1">
    <source>
        <dbReference type="ARBA" id="ARBA00004202"/>
    </source>
</evidence>
<dbReference type="InterPro" id="IPR016993">
    <property type="entry name" value="SA2157_glycerophostrnsf"/>
</dbReference>
<evidence type="ECO:0000256" key="5">
    <source>
        <dbReference type="ARBA" id="ARBA00022944"/>
    </source>
</evidence>
<organism evidence="7 8">
    <name type="scientific">Staphylococcus saccharolyticus</name>
    <dbReference type="NCBI Taxonomy" id="33028"/>
    <lineage>
        <taxon>Bacteria</taxon>
        <taxon>Bacillati</taxon>
        <taxon>Bacillota</taxon>
        <taxon>Bacilli</taxon>
        <taxon>Bacillales</taxon>
        <taxon>Staphylococcaceae</taxon>
        <taxon>Staphylococcus</taxon>
    </lineage>
</organism>
<protein>
    <submittedName>
        <fullName evidence="7">TagF domain-containing protein</fullName>
        <ecNumber evidence="7">2.7.8.12</ecNumber>
    </submittedName>
</protein>
<dbReference type="InterPro" id="IPR043149">
    <property type="entry name" value="TagF_N"/>
</dbReference>
<name>A0A380H0X6_9STAP</name>
<evidence type="ECO:0000256" key="4">
    <source>
        <dbReference type="ARBA" id="ARBA00022679"/>
    </source>
</evidence>
<keyword evidence="5" id="KW-0777">Teichoic acid biosynthesis</keyword>
<dbReference type="InterPro" id="IPR043148">
    <property type="entry name" value="TagF_C"/>
</dbReference>
<dbReference type="GO" id="GO:0005886">
    <property type="term" value="C:plasma membrane"/>
    <property type="evidence" value="ECO:0007669"/>
    <property type="project" value="UniProtKB-SubCell"/>
</dbReference>